<organism evidence="12 13">
    <name type="scientific">Thielaviopsis punctulata</name>
    <dbReference type="NCBI Taxonomy" id="72032"/>
    <lineage>
        <taxon>Eukaryota</taxon>
        <taxon>Fungi</taxon>
        <taxon>Dikarya</taxon>
        <taxon>Ascomycota</taxon>
        <taxon>Pezizomycotina</taxon>
        <taxon>Sordariomycetes</taxon>
        <taxon>Hypocreomycetidae</taxon>
        <taxon>Microascales</taxon>
        <taxon>Ceratocystidaceae</taxon>
        <taxon>Thielaviopsis</taxon>
    </lineage>
</organism>
<dbReference type="GO" id="GO:0034045">
    <property type="term" value="C:phagophore assembly site membrane"/>
    <property type="evidence" value="ECO:0007669"/>
    <property type="project" value="UniProtKB-SubCell"/>
</dbReference>
<dbReference type="PANTHER" id="PTHR13222:SF1">
    <property type="entry name" value="RB1-INDUCIBLE COILED-COIL PROTEIN 1"/>
    <property type="match status" value="1"/>
</dbReference>
<comment type="subcellular location">
    <subcellularLocation>
        <location evidence="7">Preautophagosomal structure membrane</location>
        <topology evidence="7">Peripheral membrane protein</topology>
    </subcellularLocation>
    <subcellularLocation>
        <location evidence="7">Vacuole membrane</location>
        <topology evidence="7">Peripheral membrane protein</topology>
    </subcellularLocation>
    <text evidence="7">During pexophagy, accumulates in the vacuolar membrane region, where the peroxisomes contact the vacuole.</text>
</comment>
<comment type="caution">
    <text evidence="12">The sequence shown here is derived from an EMBL/GenBank/DDBJ whole genome shotgun (WGS) entry which is preliminary data.</text>
</comment>
<dbReference type="InterPro" id="IPR040040">
    <property type="entry name" value="ATG11"/>
</dbReference>
<dbReference type="OrthoDB" id="447953at2759"/>
<dbReference type="GO" id="GO:0034727">
    <property type="term" value="P:piecemeal microautophagy of the nucleus"/>
    <property type="evidence" value="ECO:0007669"/>
    <property type="project" value="TreeGrafter"/>
</dbReference>
<dbReference type="Gene3D" id="1.10.287.1490">
    <property type="match status" value="1"/>
</dbReference>
<evidence type="ECO:0000313" key="12">
    <source>
        <dbReference type="EMBL" id="KKA26486.1"/>
    </source>
</evidence>
<protein>
    <recommendedName>
        <fullName evidence="2 7">Autophagy-related protein 11</fullName>
    </recommendedName>
</protein>
<feature type="region of interest" description="Disordered" evidence="9">
    <location>
        <begin position="1021"/>
        <end position="1042"/>
    </location>
</feature>
<dbReference type="GO" id="GO:0034517">
    <property type="term" value="P:ribophagy"/>
    <property type="evidence" value="ECO:0007669"/>
    <property type="project" value="TreeGrafter"/>
</dbReference>
<keyword evidence="3 7" id="KW-0813">Transport</keyword>
<comment type="similarity">
    <text evidence="1 7">Belongs to the ATG11 family.</text>
</comment>
<name>A0A0F4Z8P8_9PEZI</name>
<reference evidence="12 13" key="1">
    <citation type="submission" date="2015-03" db="EMBL/GenBank/DDBJ databases">
        <authorList>
            <person name="Radwan O."/>
            <person name="Al-Naeli F.A."/>
            <person name="Rendon G.A."/>
            <person name="Fields C."/>
        </authorList>
    </citation>
    <scope>NUCLEOTIDE SEQUENCE [LARGE SCALE GENOMIC DNA]</scope>
    <source>
        <strain evidence="12">CR-DP1</strain>
    </source>
</reference>
<evidence type="ECO:0000256" key="2">
    <source>
        <dbReference type="ARBA" id="ARBA00013804"/>
    </source>
</evidence>
<dbReference type="Proteomes" id="UP000033483">
    <property type="component" value="Unassembled WGS sequence"/>
</dbReference>
<evidence type="ECO:0000256" key="8">
    <source>
        <dbReference type="SAM" id="Coils"/>
    </source>
</evidence>
<feature type="coiled-coil region" evidence="8">
    <location>
        <begin position="546"/>
        <end position="573"/>
    </location>
</feature>
<dbReference type="GO" id="GO:0005774">
    <property type="term" value="C:vacuolar membrane"/>
    <property type="evidence" value="ECO:0007669"/>
    <property type="project" value="UniProtKB-SubCell"/>
</dbReference>
<evidence type="ECO:0000256" key="5">
    <source>
        <dbReference type="ARBA" id="ARBA00023006"/>
    </source>
</evidence>
<dbReference type="InterPro" id="IPR019460">
    <property type="entry name" value="Atg11_C"/>
</dbReference>
<comment type="subunit">
    <text evidence="7">Homodimer.</text>
</comment>
<keyword evidence="6 8" id="KW-0175">Coiled coil</keyword>
<keyword evidence="5 7" id="KW-0072">Autophagy</keyword>
<feature type="region of interest" description="Disordered" evidence="9">
    <location>
        <begin position="1260"/>
        <end position="1298"/>
    </location>
</feature>
<feature type="region of interest" description="Disordered" evidence="9">
    <location>
        <begin position="1322"/>
        <end position="1368"/>
    </location>
</feature>
<dbReference type="GO" id="GO:0019901">
    <property type="term" value="F:protein kinase binding"/>
    <property type="evidence" value="ECO:0007669"/>
    <property type="project" value="TreeGrafter"/>
</dbReference>
<dbReference type="GO" id="GO:0061709">
    <property type="term" value="P:reticulophagy"/>
    <property type="evidence" value="ECO:0007669"/>
    <property type="project" value="TreeGrafter"/>
</dbReference>
<feature type="coiled-coil region" evidence="8">
    <location>
        <begin position="825"/>
        <end position="943"/>
    </location>
</feature>
<feature type="domain" description="Autophagy-related protein 11 C-terminal" evidence="11">
    <location>
        <begin position="1084"/>
        <end position="1222"/>
    </location>
</feature>
<evidence type="ECO:0000313" key="13">
    <source>
        <dbReference type="Proteomes" id="UP000033483"/>
    </source>
</evidence>
<dbReference type="GO" id="GO:0015031">
    <property type="term" value="P:protein transport"/>
    <property type="evidence" value="ECO:0007669"/>
    <property type="project" value="UniProtKB-KW"/>
</dbReference>
<feature type="domain" description="Autophagy protein ATG17-like" evidence="10">
    <location>
        <begin position="104"/>
        <end position="449"/>
    </location>
</feature>
<dbReference type="PANTHER" id="PTHR13222">
    <property type="entry name" value="RB1-INDUCIBLE COILED-COIL"/>
    <property type="match status" value="1"/>
</dbReference>
<dbReference type="Pfam" id="PF10377">
    <property type="entry name" value="ATG11"/>
    <property type="match status" value="1"/>
</dbReference>
<dbReference type="GO" id="GO:0000422">
    <property type="term" value="P:autophagy of mitochondrion"/>
    <property type="evidence" value="ECO:0007669"/>
    <property type="project" value="TreeGrafter"/>
</dbReference>
<evidence type="ECO:0000259" key="10">
    <source>
        <dbReference type="Pfam" id="PF04108"/>
    </source>
</evidence>
<evidence type="ECO:0000256" key="3">
    <source>
        <dbReference type="ARBA" id="ARBA00022448"/>
    </source>
</evidence>
<keyword evidence="13" id="KW-1185">Reference proteome</keyword>
<evidence type="ECO:0000256" key="7">
    <source>
        <dbReference type="RuleBase" id="RU367075"/>
    </source>
</evidence>
<sequence>MELHSAGLLCHSLTSYFIGSLDEFKKWVSLSTLIPLSNVVVLTSQGRSAKAQSLHLEPRLFVYDTRISSSKGSPPIELYQARTPTDLDVFDPPNSIADIKSISAWKELYRKRQEWASKITTSCNELHDLCTERFSETDVILQCLEVALTNLDISIKPLQSRYDEFRKWAPGALKENEMLARGWESHLELVRSIPTSPEMVSFMTGKQIPAGQSTSLYDLLEPETSLRAGRLAMTSLKKLQTQVDTLDKDALNMRESFGALNAAFDDMRSGSVLARSEEPKAIFDGIQTIAKKIDTDYQMTLQYSDIAKDLSQASRIAHTHTEKLLPTLAKRAAEMSDMAICVTQYRNAISEESVTFMRTVTETVAQIQRLKVSLNSMKDIDEEMSTFDYLRLIHQLPYMYSSFMAEAVRRREWKDKMTTDSTSLVNTMAMFQEEETKRRRKWAKMVGSTYRADRIDVPAMRMEVNLHGDQEDWPVLSRKDLEDFVTLLKERNSDPEVLEDIEKLLSDLNAPTRQQIKRIKAFKNGSLHETSMGVSGLLIRGDDDLVRALQEDKAKLESKIMTADSRIKRLEDLLHRQNQVRSTPFSSLDFSLKGSPRPNSRRRSTADCTDPALAAQIEQLKNELAAEKEKTTAAEKKLETLKTQNEELESKIDEYMSTKKDLMCNFEALERDFNSERKSLKLEMEHLREKLEEAEDYIENSGMSRENEKATYDEHVHTLQSDLEKALKELHDNKLRYDGQVEYQRTEARLQREMMDTMQKQIQTLQEENKALAKKLSLAKATMETQSRAFQDIHNEISPEASLPDDVCDLPEFLVSKTSELVGKLKTVENDISVLRSELDQAQASNKELRTLMTDSGDKLMEMEAIVSQLRESLAEEKARSKATEAELEQGRTQISELRIKLSDGETGSESLRKKLEDDEKRLSSLKEDLARRQSQVGSLEEELVSVKDKLSVSQAKYNKLESLFQVRTEKAKDLTKRIYTQNDRLVRLLERLGFIVTREGPNMTVQRIPRAERSMAQLPLTTESSESPSMARQASTRTNKSGLEGEDLEQIYWMNNSDAEAESEKYAAFINSLGGFDVETFTETVYRRLKDIEHVARKLQRDSRAYRDKAHSTQKEAHEKIAFKNFKEGDLALFLPTRNQSAGAWAAFNIGFPHYFLREQDSHRLRTREWLVARITRVQERVVDLSKNLQQGRDTDSVDTEENDNPFQLSDGLRWYLIDAHEDKPGAPSTPGLGKSTVASNKVSAVADIHAHAGVSMVSAGGGITSAKDKRRSGIEGVSKTLSRSLESRRSSNSSRKALPFAGGVGLLKGNALASETNSLKAATPPGVSSPLAVTAQSAEEAEAEGRDDAGQGSSLAAAAAATGGKPRAEVKGVLDSFLGS</sequence>
<evidence type="ECO:0000256" key="4">
    <source>
        <dbReference type="ARBA" id="ARBA00022927"/>
    </source>
</evidence>
<feature type="coiled-coil region" evidence="8">
    <location>
        <begin position="748"/>
        <end position="782"/>
    </location>
</feature>
<evidence type="ECO:0000256" key="6">
    <source>
        <dbReference type="ARBA" id="ARBA00023054"/>
    </source>
</evidence>
<dbReference type="EMBL" id="LAEV01002182">
    <property type="protein sequence ID" value="KKA26486.1"/>
    <property type="molecule type" value="Genomic_DNA"/>
</dbReference>
<gene>
    <name evidence="12" type="ORF">TD95_004230</name>
</gene>
<dbReference type="Pfam" id="PF04108">
    <property type="entry name" value="ATG17_like"/>
    <property type="match status" value="1"/>
</dbReference>
<dbReference type="GO" id="GO:1903599">
    <property type="term" value="P:positive regulation of autophagy of mitochondrion"/>
    <property type="evidence" value="ECO:0007669"/>
    <property type="project" value="UniProtKB-UniRule"/>
</dbReference>
<evidence type="ECO:0000256" key="1">
    <source>
        <dbReference type="ARBA" id="ARBA00009729"/>
    </source>
</evidence>
<keyword evidence="7" id="KW-0926">Vacuole</keyword>
<evidence type="ECO:0000259" key="11">
    <source>
        <dbReference type="Pfam" id="PF10377"/>
    </source>
</evidence>
<dbReference type="GO" id="GO:0060090">
    <property type="term" value="F:molecular adaptor activity"/>
    <property type="evidence" value="ECO:0007669"/>
    <property type="project" value="TreeGrafter"/>
</dbReference>
<keyword evidence="7" id="KW-0472">Membrane</keyword>
<evidence type="ECO:0000256" key="9">
    <source>
        <dbReference type="SAM" id="MobiDB-lite"/>
    </source>
</evidence>
<proteinExistence type="inferred from homology"/>
<feature type="region of interest" description="Disordered" evidence="9">
    <location>
        <begin position="585"/>
        <end position="608"/>
    </location>
</feature>
<feature type="coiled-coil region" evidence="8">
    <location>
        <begin position="1090"/>
        <end position="1117"/>
    </location>
</feature>
<accession>A0A0F4Z8P8</accession>
<feature type="coiled-coil region" evidence="8">
    <location>
        <begin position="610"/>
        <end position="697"/>
    </location>
</feature>
<keyword evidence="4 7" id="KW-0653">Protein transport</keyword>
<dbReference type="GO" id="GO:1990316">
    <property type="term" value="C:Atg1/ULK1 kinase complex"/>
    <property type="evidence" value="ECO:0007669"/>
    <property type="project" value="TreeGrafter"/>
</dbReference>
<comment type="function">
    <text evidence="7">Involved in cytoplasm to vacuole transport (Cvt), pexophagy, mitophagy and nucleophagy. Recruits mitochondria for their selective degradation via autophagy (mitophagy) during starvation. Works as scaffold proteins that recruit ATG proteins to the pre-autophagosome (PAS), the site of vesicle/autophagosome formation. Required for the Cvt vesicles completion.</text>
</comment>
<dbReference type="InterPro" id="IPR045326">
    <property type="entry name" value="ATG17-like_dom"/>
</dbReference>
<dbReference type="GO" id="GO:0000045">
    <property type="term" value="P:autophagosome assembly"/>
    <property type="evidence" value="ECO:0007669"/>
    <property type="project" value="UniProtKB-UniRule"/>
</dbReference>